<feature type="domain" description="EthD" evidence="2">
    <location>
        <begin position="11"/>
        <end position="96"/>
    </location>
</feature>
<proteinExistence type="inferred from homology"/>
<evidence type="ECO:0000313" key="3">
    <source>
        <dbReference type="EMBL" id="KAJ5732024.1"/>
    </source>
</evidence>
<evidence type="ECO:0000259" key="2">
    <source>
        <dbReference type="Pfam" id="PF07110"/>
    </source>
</evidence>
<gene>
    <name evidence="3" type="ORF">N7493_003505</name>
</gene>
<evidence type="ECO:0000256" key="1">
    <source>
        <dbReference type="ARBA" id="ARBA00005986"/>
    </source>
</evidence>
<dbReference type="Proteomes" id="UP001215712">
    <property type="component" value="Unassembled WGS sequence"/>
</dbReference>
<dbReference type="Gene3D" id="3.30.70.100">
    <property type="match status" value="1"/>
</dbReference>
<protein>
    <recommendedName>
        <fullName evidence="2">EthD domain-containing protein</fullName>
    </recommendedName>
</protein>
<comment type="caution">
    <text evidence="3">The sequence shown here is derived from an EMBL/GenBank/DDBJ whole genome shotgun (WGS) entry which is preliminary data.</text>
</comment>
<dbReference type="InterPro" id="IPR009799">
    <property type="entry name" value="EthD_dom"/>
</dbReference>
<name>A0AAD6HPV2_9EURO</name>
<evidence type="ECO:0000313" key="4">
    <source>
        <dbReference type="Proteomes" id="UP001215712"/>
    </source>
</evidence>
<dbReference type="AlphaFoldDB" id="A0AAD6HPV2"/>
<dbReference type="EMBL" id="JAQJAN010000004">
    <property type="protein sequence ID" value="KAJ5732024.1"/>
    <property type="molecule type" value="Genomic_DNA"/>
</dbReference>
<accession>A0AAD6HPV2</accession>
<dbReference type="Pfam" id="PF07110">
    <property type="entry name" value="EthD"/>
    <property type="match status" value="1"/>
</dbReference>
<sequence>MHLTIFSDKLPHMTAADFTHKFRVVHASETRSVATNLGIILQYIQGLALPTLNKPGLSNLPLKEGRQYQSFARLTWPSVEVIQGSFSTEDYRRSAGKHIFAAPFRIFLTEFIKPPSSTTFNTEPLIASPTVEQDAYSIRLVVTVFPNSNSALSRAKFEEKWDRHAAWTHVDMQSFH</sequence>
<organism evidence="3 4">
    <name type="scientific">Penicillium malachiteum</name>
    <dbReference type="NCBI Taxonomy" id="1324776"/>
    <lineage>
        <taxon>Eukaryota</taxon>
        <taxon>Fungi</taxon>
        <taxon>Dikarya</taxon>
        <taxon>Ascomycota</taxon>
        <taxon>Pezizomycotina</taxon>
        <taxon>Eurotiomycetes</taxon>
        <taxon>Eurotiomycetidae</taxon>
        <taxon>Eurotiales</taxon>
        <taxon>Aspergillaceae</taxon>
        <taxon>Penicillium</taxon>
    </lineage>
</organism>
<reference evidence="3" key="2">
    <citation type="submission" date="2023-01" db="EMBL/GenBank/DDBJ databases">
        <authorList>
            <person name="Petersen C."/>
        </authorList>
    </citation>
    <scope>NUCLEOTIDE SEQUENCE</scope>
    <source>
        <strain evidence="3">IBT 17514</strain>
    </source>
</reference>
<comment type="similarity">
    <text evidence="1">Belongs to the tpcK family.</text>
</comment>
<reference evidence="3" key="1">
    <citation type="journal article" date="2023" name="IMA Fungus">
        <title>Comparative genomic study of the Penicillium genus elucidates a diverse pangenome and 15 lateral gene transfer events.</title>
        <authorList>
            <person name="Petersen C."/>
            <person name="Sorensen T."/>
            <person name="Nielsen M.R."/>
            <person name="Sondergaard T.E."/>
            <person name="Sorensen J.L."/>
            <person name="Fitzpatrick D.A."/>
            <person name="Frisvad J.C."/>
            <person name="Nielsen K.L."/>
        </authorList>
    </citation>
    <scope>NUCLEOTIDE SEQUENCE</scope>
    <source>
        <strain evidence="3">IBT 17514</strain>
    </source>
</reference>
<keyword evidence="4" id="KW-1185">Reference proteome</keyword>